<evidence type="ECO:0008006" key="3">
    <source>
        <dbReference type="Google" id="ProtNLM"/>
    </source>
</evidence>
<evidence type="ECO:0000313" key="2">
    <source>
        <dbReference type="Proteomes" id="UP000216173"/>
    </source>
</evidence>
<name>A0A271VRL2_VIBMT</name>
<dbReference type="RefSeq" id="WP_055043544.1">
    <property type="nucleotide sequence ID" value="NZ_LBGR01000002.1"/>
</dbReference>
<reference evidence="2" key="1">
    <citation type="submission" date="2017-07" db="EMBL/GenBank/DDBJ databases">
        <authorList>
            <person name="Boucher Y."/>
            <person name="Orata F.D."/>
        </authorList>
    </citation>
    <scope>NUCLEOTIDE SEQUENCE [LARGE SCALE GENOMIC DNA]</scope>
    <source>
        <strain evidence="2">OYP9E10</strain>
    </source>
</reference>
<proteinExistence type="predicted"/>
<evidence type="ECO:0000313" key="1">
    <source>
        <dbReference type="EMBL" id="PAR20798.1"/>
    </source>
</evidence>
<protein>
    <recommendedName>
        <fullName evidence="3">Terminase</fullName>
    </recommendedName>
</protein>
<gene>
    <name evidence="1" type="ORF">CGU03_10735</name>
</gene>
<dbReference type="EMBL" id="NMSH01000014">
    <property type="protein sequence ID" value="PAR20798.1"/>
    <property type="molecule type" value="Genomic_DNA"/>
</dbReference>
<sequence length="213" mass="24377">MKTPKYNWQELADEYAAMCLENDQLTLKVFCEQKNIPYNTATKKIRASRQGAPIGSQRALKHGGYVEKMLSPYGEEIYQIVVNATLEDDLLILRATLIHTLDVLKNAQDYFNSLTSWDDKLKMLEPLLSIHASIDRKIQRIESFNMTIAKMKLESDLEEKRNMELERLALTIQKIRNDIEIQIATKGSGKLTSLEQIYADIQAMESDGFVKCA</sequence>
<dbReference type="AlphaFoldDB" id="A0A271VRL2"/>
<accession>A0A271VRL2</accession>
<dbReference type="Proteomes" id="UP000216173">
    <property type="component" value="Unassembled WGS sequence"/>
</dbReference>
<comment type="caution">
    <text evidence="1">The sequence shown here is derived from an EMBL/GenBank/DDBJ whole genome shotgun (WGS) entry which is preliminary data.</text>
</comment>
<organism evidence="1 2">
    <name type="scientific">Vibrio metoecus</name>
    <dbReference type="NCBI Taxonomy" id="1481663"/>
    <lineage>
        <taxon>Bacteria</taxon>
        <taxon>Pseudomonadati</taxon>
        <taxon>Pseudomonadota</taxon>
        <taxon>Gammaproteobacteria</taxon>
        <taxon>Vibrionales</taxon>
        <taxon>Vibrionaceae</taxon>
        <taxon>Vibrio</taxon>
    </lineage>
</organism>